<dbReference type="InterPro" id="IPR015887">
    <property type="entry name" value="DNA_glyclase_Znf_dom_DNA_BS"/>
</dbReference>
<dbReference type="NCBIfam" id="TIGR00577">
    <property type="entry name" value="fpg"/>
    <property type="match status" value="1"/>
</dbReference>
<name>A0A1Q5PRC6_9ACTO</name>
<dbReference type="EMBL" id="MPDM01000002">
    <property type="protein sequence ID" value="OKL50117.1"/>
    <property type="molecule type" value="Genomic_DNA"/>
</dbReference>
<keyword evidence="8" id="KW-0378">Hydrolase</keyword>
<dbReference type="PANTHER" id="PTHR22993:SF9">
    <property type="entry name" value="FORMAMIDOPYRIMIDINE-DNA GLYCOSYLASE"/>
    <property type="match status" value="1"/>
</dbReference>
<dbReference type="STRING" id="156892.BM477_01565"/>
<dbReference type="Proteomes" id="UP000186465">
    <property type="component" value="Unassembled WGS sequence"/>
</dbReference>
<dbReference type="GO" id="GO:0006979">
    <property type="term" value="P:response to oxidative stress"/>
    <property type="evidence" value="ECO:0007669"/>
    <property type="project" value="UniProtKB-ARBA"/>
</dbReference>
<evidence type="ECO:0000313" key="20">
    <source>
        <dbReference type="Proteomes" id="UP000186465"/>
    </source>
</evidence>
<comment type="subunit">
    <text evidence="4">Monomer.</text>
</comment>
<keyword evidence="6" id="KW-0227">DNA damage</keyword>
<keyword evidence="12" id="KW-0456">Lyase</keyword>
<dbReference type="GO" id="GO:0140078">
    <property type="term" value="F:class I DNA-(apurinic or apyrimidinic site) endonuclease activity"/>
    <property type="evidence" value="ECO:0007669"/>
    <property type="project" value="UniProtKB-EC"/>
</dbReference>
<evidence type="ECO:0000256" key="16">
    <source>
        <dbReference type="PROSITE-ProRule" id="PRU00391"/>
    </source>
</evidence>
<dbReference type="InterPro" id="IPR012319">
    <property type="entry name" value="FPG_cat"/>
</dbReference>
<accession>A0A1Q5PRC6</accession>
<dbReference type="SUPFAM" id="SSF46946">
    <property type="entry name" value="S13-like H2TH domain"/>
    <property type="match status" value="1"/>
</dbReference>
<dbReference type="GO" id="GO:0008270">
    <property type="term" value="F:zinc ion binding"/>
    <property type="evidence" value="ECO:0007669"/>
    <property type="project" value="UniProtKB-KW"/>
</dbReference>
<dbReference type="Pfam" id="PF06831">
    <property type="entry name" value="H2TH"/>
    <property type="match status" value="1"/>
</dbReference>
<dbReference type="NCBIfam" id="NF002211">
    <property type="entry name" value="PRK01103.1"/>
    <property type="match status" value="1"/>
</dbReference>
<comment type="similarity">
    <text evidence="3">Belongs to the FPG family.</text>
</comment>
<dbReference type="InterPro" id="IPR015886">
    <property type="entry name" value="H2TH_FPG"/>
</dbReference>
<dbReference type="SUPFAM" id="SSF57716">
    <property type="entry name" value="Glucocorticoid receptor-like (DNA-binding domain)"/>
    <property type="match status" value="1"/>
</dbReference>
<feature type="domain" description="FPG-type" evidence="17">
    <location>
        <begin position="264"/>
        <end position="298"/>
    </location>
</feature>
<comment type="catalytic activity">
    <reaction evidence="15">
        <text>2'-deoxyribonucleotide-(2'-deoxyribose 5'-phosphate)-2'-deoxyribonucleotide-DNA = a 3'-end 2'-deoxyribonucleotide-(2,3-dehydro-2,3-deoxyribose 5'-phosphate)-DNA + a 5'-end 5'-phospho-2'-deoxyribonucleoside-DNA + H(+)</text>
        <dbReference type="Rhea" id="RHEA:66592"/>
        <dbReference type="Rhea" id="RHEA-COMP:13180"/>
        <dbReference type="Rhea" id="RHEA-COMP:16897"/>
        <dbReference type="Rhea" id="RHEA-COMP:17067"/>
        <dbReference type="ChEBI" id="CHEBI:15378"/>
        <dbReference type="ChEBI" id="CHEBI:136412"/>
        <dbReference type="ChEBI" id="CHEBI:157695"/>
        <dbReference type="ChEBI" id="CHEBI:167181"/>
        <dbReference type="EC" id="4.2.99.18"/>
    </reaction>
</comment>
<sequence>MPELPEVETVRRGLETLALGQQIQEAAVYAPRMLRHQNGGVPAFLEATRAFEITQVARHGKFLWLQSRKDQTIVIHLGMSGQLRPLEEVDSAALKHERVRLTFTEGTQTTEAPNHGVRFIDQRMFGATHTSPIIELFAPTLKDGAPPLRIPAAAAHIGVDLFHPELDLRKAAQLIRRSKSTIKSVLLNQQIVSGFGNIYADEALARTRIHGLRRASSLKLAQVVEILEQGREIMNLSLAHGGTSFDALYVDVNGKFGDFGEHLLVYGRKGAECRKCGRKIESLMSAGRSHHFCRHCQKPPRGV</sequence>
<keyword evidence="7 16" id="KW-0863">Zinc-finger</keyword>
<keyword evidence="20" id="KW-1185">Reference proteome</keyword>
<dbReference type="Pfam" id="PF06827">
    <property type="entry name" value="zf-FPG_IleRS"/>
    <property type="match status" value="1"/>
</dbReference>
<dbReference type="FunFam" id="1.10.8.50:FF:000003">
    <property type="entry name" value="Formamidopyrimidine-DNA glycosylase"/>
    <property type="match status" value="1"/>
</dbReference>
<keyword evidence="5" id="KW-0479">Metal-binding</keyword>
<evidence type="ECO:0000256" key="3">
    <source>
        <dbReference type="ARBA" id="ARBA00009409"/>
    </source>
</evidence>
<dbReference type="GO" id="GO:0003684">
    <property type="term" value="F:damaged DNA binding"/>
    <property type="evidence" value="ECO:0007669"/>
    <property type="project" value="InterPro"/>
</dbReference>
<keyword evidence="10" id="KW-0238">DNA-binding</keyword>
<dbReference type="RefSeq" id="WP_075360939.1">
    <property type="nucleotide sequence ID" value="NZ_MPDM01000002.1"/>
</dbReference>
<organism evidence="19 20">
    <name type="scientific">Boudabousia marimammalium</name>
    <dbReference type="NCBI Taxonomy" id="156892"/>
    <lineage>
        <taxon>Bacteria</taxon>
        <taxon>Bacillati</taxon>
        <taxon>Actinomycetota</taxon>
        <taxon>Actinomycetes</taxon>
        <taxon>Actinomycetales</taxon>
        <taxon>Actinomycetaceae</taxon>
        <taxon>Boudabousia</taxon>
    </lineage>
</organism>
<evidence type="ECO:0000256" key="13">
    <source>
        <dbReference type="ARBA" id="ARBA00023268"/>
    </source>
</evidence>
<dbReference type="InterPro" id="IPR010979">
    <property type="entry name" value="Ribosomal_uS13-like_H2TH"/>
</dbReference>
<keyword evidence="11" id="KW-0234">DNA repair</keyword>
<comment type="cofactor">
    <cofactor evidence="2">
        <name>Zn(2+)</name>
        <dbReference type="ChEBI" id="CHEBI:29105"/>
    </cofactor>
</comment>
<evidence type="ECO:0000259" key="17">
    <source>
        <dbReference type="PROSITE" id="PS51066"/>
    </source>
</evidence>
<dbReference type="GO" id="GO:0006284">
    <property type="term" value="P:base-excision repair"/>
    <property type="evidence" value="ECO:0007669"/>
    <property type="project" value="InterPro"/>
</dbReference>
<keyword evidence="9" id="KW-0862">Zinc</keyword>
<dbReference type="PROSITE" id="PS51068">
    <property type="entry name" value="FPG_CAT"/>
    <property type="match status" value="1"/>
</dbReference>
<reference evidence="20" key="1">
    <citation type="submission" date="2016-11" db="EMBL/GenBank/DDBJ databases">
        <title>Actinomyces gypaetusis sp. nov. isolated from Gypaetus barbatus in Qinghai Tibet Plateau China.</title>
        <authorList>
            <person name="Meng X."/>
        </authorList>
    </citation>
    <scope>NUCLEOTIDE SEQUENCE [LARGE SCALE GENOMIC DNA]</scope>
    <source>
        <strain evidence="20">DSM 15383</strain>
    </source>
</reference>
<evidence type="ECO:0000256" key="11">
    <source>
        <dbReference type="ARBA" id="ARBA00023204"/>
    </source>
</evidence>
<evidence type="ECO:0000256" key="8">
    <source>
        <dbReference type="ARBA" id="ARBA00022801"/>
    </source>
</evidence>
<comment type="caution">
    <text evidence="19">The sequence shown here is derived from an EMBL/GenBank/DDBJ whole genome shotgun (WGS) entry which is preliminary data.</text>
</comment>
<dbReference type="PROSITE" id="PS51066">
    <property type="entry name" value="ZF_FPG_2"/>
    <property type="match status" value="1"/>
</dbReference>
<evidence type="ECO:0000256" key="10">
    <source>
        <dbReference type="ARBA" id="ARBA00023125"/>
    </source>
</evidence>
<evidence type="ECO:0000256" key="7">
    <source>
        <dbReference type="ARBA" id="ARBA00022771"/>
    </source>
</evidence>
<dbReference type="InterPro" id="IPR010663">
    <property type="entry name" value="Znf_FPG/IleRS"/>
</dbReference>
<dbReference type="InterPro" id="IPR020629">
    <property type="entry name" value="FPG_Glyclase"/>
</dbReference>
<comment type="catalytic activity">
    <reaction evidence="1">
        <text>Hydrolysis of DNA containing ring-opened 7-methylguanine residues, releasing 2,6-diamino-4-hydroxy-5-(N-methyl)formamidopyrimidine.</text>
        <dbReference type="EC" id="3.2.2.23"/>
    </reaction>
</comment>
<dbReference type="Pfam" id="PF01149">
    <property type="entry name" value="Fapy_DNA_glyco"/>
    <property type="match status" value="1"/>
</dbReference>
<dbReference type="SMART" id="SM01232">
    <property type="entry name" value="H2TH"/>
    <property type="match status" value="1"/>
</dbReference>
<gene>
    <name evidence="19" type="ORF">BM477_01565</name>
</gene>
<dbReference type="InterPro" id="IPR035937">
    <property type="entry name" value="FPG_N"/>
</dbReference>
<dbReference type="SUPFAM" id="SSF81624">
    <property type="entry name" value="N-terminal domain of MutM-like DNA repair proteins"/>
    <property type="match status" value="1"/>
</dbReference>
<keyword evidence="13" id="KW-0511">Multifunctional enzyme</keyword>
<dbReference type="InterPro" id="IPR000214">
    <property type="entry name" value="Znf_DNA_glyclase/AP_lyase"/>
</dbReference>
<proteinExistence type="inferred from homology"/>
<evidence type="ECO:0000256" key="1">
    <source>
        <dbReference type="ARBA" id="ARBA00001668"/>
    </source>
</evidence>
<dbReference type="OrthoDB" id="9800855at2"/>
<evidence type="ECO:0000256" key="14">
    <source>
        <dbReference type="ARBA" id="ARBA00023295"/>
    </source>
</evidence>
<dbReference type="Gene3D" id="3.20.190.10">
    <property type="entry name" value="MutM-like, N-terminal"/>
    <property type="match status" value="1"/>
</dbReference>
<evidence type="ECO:0000256" key="5">
    <source>
        <dbReference type="ARBA" id="ARBA00022723"/>
    </source>
</evidence>
<evidence type="ECO:0000259" key="18">
    <source>
        <dbReference type="PROSITE" id="PS51068"/>
    </source>
</evidence>
<evidence type="ECO:0000256" key="15">
    <source>
        <dbReference type="ARBA" id="ARBA00044632"/>
    </source>
</evidence>
<dbReference type="GO" id="GO:0034039">
    <property type="term" value="F:8-oxo-7,8-dihydroguanine DNA N-glycosylase activity"/>
    <property type="evidence" value="ECO:0007669"/>
    <property type="project" value="TreeGrafter"/>
</dbReference>
<dbReference type="GO" id="GO:0003690">
    <property type="term" value="F:double-stranded DNA binding"/>
    <property type="evidence" value="ECO:0007669"/>
    <property type="project" value="UniProtKB-ARBA"/>
</dbReference>
<dbReference type="PANTHER" id="PTHR22993">
    <property type="entry name" value="FORMAMIDOPYRIMIDINE-DNA GLYCOSYLASE"/>
    <property type="match status" value="1"/>
</dbReference>
<dbReference type="CDD" id="cd08966">
    <property type="entry name" value="EcFpg-like_N"/>
    <property type="match status" value="1"/>
</dbReference>
<evidence type="ECO:0000256" key="6">
    <source>
        <dbReference type="ARBA" id="ARBA00022763"/>
    </source>
</evidence>
<dbReference type="SMART" id="SM00898">
    <property type="entry name" value="Fapy_DNA_glyco"/>
    <property type="match status" value="1"/>
</dbReference>
<dbReference type="Gene3D" id="1.10.8.50">
    <property type="match status" value="1"/>
</dbReference>
<dbReference type="AlphaFoldDB" id="A0A1Q5PRC6"/>
<evidence type="ECO:0000256" key="12">
    <source>
        <dbReference type="ARBA" id="ARBA00023239"/>
    </source>
</evidence>
<evidence type="ECO:0000256" key="2">
    <source>
        <dbReference type="ARBA" id="ARBA00001947"/>
    </source>
</evidence>
<feature type="domain" description="Formamidopyrimidine-DNA glycosylase catalytic" evidence="18">
    <location>
        <begin position="2"/>
        <end position="126"/>
    </location>
</feature>
<evidence type="ECO:0000313" key="19">
    <source>
        <dbReference type="EMBL" id="OKL50117.1"/>
    </source>
</evidence>
<protein>
    <submittedName>
        <fullName evidence="19">DNA-formamidopyrimidine glycosylase</fullName>
    </submittedName>
</protein>
<dbReference type="PROSITE" id="PS01242">
    <property type="entry name" value="ZF_FPG_1"/>
    <property type="match status" value="1"/>
</dbReference>
<keyword evidence="14" id="KW-0326">Glycosidase</keyword>
<evidence type="ECO:0000256" key="9">
    <source>
        <dbReference type="ARBA" id="ARBA00022833"/>
    </source>
</evidence>
<evidence type="ECO:0000256" key="4">
    <source>
        <dbReference type="ARBA" id="ARBA00011245"/>
    </source>
</evidence>